<organism evidence="1 2">
    <name type="scientific">Liparis tanakae</name>
    <name type="common">Tanaka's snailfish</name>
    <dbReference type="NCBI Taxonomy" id="230148"/>
    <lineage>
        <taxon>Eukaryota</taxon>
        <taxon>Metazoa</taxon>
        <taxon>Chordata</taxon>
        <taxon>Craniata</taxon>
        <taxon>Vertebrata</taxon>
        <taxon>Euteleostomi</taxon>
        <taxon>Actinopterygii</taxon>
        <taxon>Neopterygii</taxon>
        <taxon>Teleostei</taxon>
        <taxon>Neoteleostei</taxon>
        <taxon>Acanthomorphata</taxon>
        <taxon>Eupercaria</taxon>
        <taxon>Perciformes</taxon>
        <taxon>Cottioidei</taxon>
        <taxon>Cottales</taxon>
        <taxon>Liparidae</taxon>
        <taxon>Liparis</taxon>
    </lineage>
</organism>
<dbReference type="EMBL" id="SRLO01000154">
    <property type="protein sequence ID" value="TNN71111.1"/>
    <property type="molecule type" value="Genomic_DNA"/>
</dbReference>
<dbReference type="Proteomes" id="UP000314294">
    <property type="component" value="Unassembled WGS sequence"/>
</dbReference>
<name>A0A4Z2HZW8_9TELE</name>
<sequence>MVRGHQTVWVGPSRGQQTVAHGGDIPDAQSLYDKLKSLDTSVELFFVPEGDIESKTECCCASVPAKHSLKRQCMVWQKLSRSNFGGANRQLDSGTLSRRRWLRLSLSVLKGVHMLAGVGAIRTGRKTTF</sequence>
<dbReference type="AlphaFoldDB" id="A0A4Z2HZW8"/>
<dbReference type="OrthoDB" id="8945351at2759"/>
<proteinExistence type="predicted"/>
<gene>
    <name evidence="1" type="ORF">EYF80_018631</name>
</gene>
<evidence type="ECO:0000313" key="2">
    <source>
        <dbReference type="Proteomes" id="UP000314294"/>
    </source>
</evidence>
<evidence type="ECO:0000313" key="1">
    <source>
        <dbReference type="EMBL" id="TNN71111.1"/>
    </source>
</evidence>
<protein>
    <submittedName>
        <fullName evidence="1">Uncharacterized protein</fullName>
    </submittedName>
</protein>
<keyword evidence="2" id="KW-1185">Reference proteome</keyword>
<comment type="caution">
    <text evidence="1">The sequence shown here is derived from an EMBL/GenBank/DDBJ whole genome shotgun (WGS) entry which is preliminary data.</text>
</comment>
<accession>A0A4Z2HZW8</accession>
<reference evidence="1 2" key="1">
    <citation type="submission" date="2019-03" db="EMBL/GenBank/DDBJ databases">
        <title>First draft genome of Liparis tanakae, snailfish: a comprehensive survey of snailfish specific genes.</title>
        <authorList>
            <person name="Kim W."/>
            <person name="Song I."/>
            <person name="Jeong J.-H."/>
            <person name="Kim D."/>
            <person name="Kim S."/>
            <person name="Ryu S."/>
            <person name="Song J.Y."/>
            <person name="Lee S.K."/>
        </authorList>
    </citation>
    <scope>NUCLEOTIDE SEQUENCE [LARGE SCALE GENOMIC DNA]</scope>
    <source>
        <tissue evidence="1">Muscle</tissue>
    </source>
</reference>